<evidence type="ECO:0000259" key="5">
    <source>
        <dbReference type="Pfam" id="PF25037"/>
    </source>
</evidence>
<dbReference type="PANTHER" id="PTHR16166">
    <property type="entry name" value="VACUOLAR PROTEIN SORTING-ASSOCIATED PROTEIN VPS13"/>
    <property type="match status" value="1"/>
</dbReference>
<accession>A0A8K0FW14</accession>
<dbReference type="Proteomes" id="UP000801492">
    <property type="component" value="Unassembled WGS sequence"/>
</dbReference>
<dbReference type="InterPro" id="IPR056747">
    <property type="entry name" value="VPS13-like_M"/>
</dbReference>
<evidence type="ECO:0000313" key="6">
    <source>
        <dbReference type="EMBL" id="KAF2880110.1"/>
    </source>
</evidence>
<dbReference type="EMBL" id="VTPC01091026">
    <property type="protein sequence ID" value="KAF2880110.1"/>
    <property type="molecule type" value="Genomic_DNA"/>
</dbReference>
<proteinExistence type="inferred from homology"/>
<dbReference type="Pfam" id="PF25036">
    <property type="entry name" value="VPS13_VAB"/>
    <property type="match status" value="1"/>
</dbReference>
<name>A0A8K0FW14_IGNLU</name>
<evidence type="ECO:0000313" key="7">
    <source>
        <dbReference type="Proteomes" id="UP000801492"/>
    </source>
</evidence>
<dbReference type="Pfam" id="PF25033">
    <property type="entry name" value="VPS13_M"/>
    <property type="match status" value="1"/>
</dbReference>
<comment type="similarity">
    <text evidence="1">Belongs to the VPS13 family.</text>
</comment>
<evidence type="ECO:0000259" key="3">
    <source>
        <dbReference type="Pfam" id="PF25033"/>
    </source>
</evidence>
<gene>
    <name evidence="6" type="ORF">ILUMI_26067</name>
</gene>
<dbReference type="InterPro" id="IPR056748">
    <property type="entry name" value="VPS13-like_C"/>
</dbReference>
<dbReference type="GO" id="GO:0006623">
    <property type="term" value="P:protein targeting to vacuole"/>
    <property type="evidence" value="ECO:0007669"/>
    <property type="project" value="TreeGrafter"/>
</dbReference>
<comment type="caution">
    <text evidence="6">The sequence shown here is derived from an EMBL/GenBank/DDBJ whole genome shotgun (WGS) entry which is preliminary data.</text>
</comment>
<evidence type="ECO:0008006" key="8">
    <source>
        <dbReference type="Google" id="ProtNLM"/>
    </source>
</evidence>
<reference evidence="6" key="1">
    <citation type="submission" date="2019-08" db="EMBL/GenBank/DDBJ databases">
        <title>The genome of the North American firefly Photinus pyralis.</title>
        <authorList>
            <consortium name="Photinus pyralis genome working group"/>
            <person name="Fallon T.R."/>
            <person name="Sander Lower S.E."/>
            <person name="Weng J.-K."/>
        </authorList>
    </citation>
    <scope>NUCLEOTIDE SEQUENCE</scope>
    <source>
        <strain evidence="6">TRF0915ILg1</strain>
        <tissue evidence="6">Whole body</tissue>
    </source>
</reference>
<protein>
    <recommendedName>
        <fullName evidence="8">Vacuolar protein sorting-associated protein 13A</fullName>
    </recommendedName>
</protein>
<organism evidence="6 7">
    <name type="scientific">Ignelater luminosus</name>
    <name type="common">Cucubano</name>
    <name type="synonym">Pyrophorus luminosus</name>
    <dbReference type="NCBI Taxonomy" id="2038154"/>
    <lineage>
        <taxon>Eukaryota</taxon>
        <taxon>Metazoa</taxon>
        <taxon>Ecdysozoa</taxon>
        <taxon>Arthropoda</taxon>
        <taxon>Hexapoda</taxon>
        <taxon>Insecta</taxon>
        <taxon>Pterygota</taxon>
        <taxon>Neoptera</taxon>
        <taxon>Endopterygota</taxon>
        <taxon>Coleoptera</taxon>
        <taxon>Polyphaga</taxon>
        <taxon>Elateriformia</taxon>
        <taxon>Elateroidea</taxon>
        <taxon>Elateridae</taxon>
        <taxon>Agrypninae</taxon>
        <taxon>Pyrophorini</taxon>
        <taxon>Ignelater</taxon>
    </lineage>
</organism>
<keyword evidence="7" id="KW-1185">Reference proteome</keyword>
<feature type="domain" description="Vacuolar protein sorting-associated protein 13 VPS13 adaptor binding" evidence="4">
    <location>
        <begin position="1831"/>
        <end position="2275"/>
    </location>
</feature>
<feature type="domain" description="VPS13-like middle region" evidence="3">
    <location>
        <begin position="717"/>
        <end position="1440"/>
    </location>
</feature>
<dbReference type="InterPro" id="IPR026847">
    <property type="entry name" value="VPS13"/>
</dbReference>
<dbReference type="Pfam" id="PF25037">
    <property type="entry name" value="VPS13_C"/>
    <property type="match status" value="1"/>
</dbReference>
<feature type="domain" description="Intermembrane lipid transfer protein VPS13-like C-terminal" evidence="5">
    <location>
        <begin position="2866"/>
        <end position="2970"/>
    </location>
</feature>
<dbReference type="InterPro" id="IPR009543">
    <property type="entry name" value="VPS13_VAB"/>
</dbReference>
<sequence length="3010" mass="344676">MRPTQKILEDKRGWWKYAYHALLEQRVRPYTWSRIKKVRQQYQQYTEAYKKILLNPNDTELKLDLQKYEDSLSVVNIVIARRQASLMVEASSFGEKSFWAMLPSPERTVLCEKIGYMQQSNSDKKQTIEHKHNFRMGNISLSLVNSGREILVLTMTQFISTILPNFKDNSYKVTLKIEGIVIEGASLEDHLVPIVSSEHTHNSPAYFLKVEIEKVPSKLNASYRVNGALSTVEIFYQQYAFNQLEKYLNNKYFSTSIIYKTLNKLPNILFDFISEKISKRWCLNFDIRIPYVILPETGSMQKGENILILDFGHLIIKTELCEKIDLSDAVTQMELEEQFYSRLHVDCSDMQILFCDATETWKDARKEKDTEMHILPKTNFSSTFASCVKVLKTVPKYKFNTNIPSLKINISERKIASLLRFCNNLIQSNTCVNSTIVLPAILKEMRKDRIKGKLDSKYLHHIQNSIRISDTHIKTRRRSKSDKNGIVISREKRKSEDVQRKENMNEAWARVVDLPGLEDNISPSNNISTLLRLVITEFSLLFSRSSDITDRAYLMFRLGSFMMDVALMTYGPAYQISVNSILLTDKLYTSPSGQYLDLVYSPFPSNIDVLTILYRKVDANCPDFWTHFHGVETSLVADVGTLNLLLHQDALHTIIKYSRYMYHKVRTQTSKALSNNVKSVIKSIKNIFQSTKPETPVPPGAVKFSHSAHLSNIKIRVCDSDFDIINIELSGVEMDFLFRANERFVFRSFLSNLTVEHLSDVTLYSKVVSTDEDKVYEIKYVRHAPHLVQKNDISPSHDDMTTDGSFKFQLGRIHVTFLYKLIVQLQRFIVNLEGISFIQNLIKVLQDALTQATDTLKASTKIHLAINIHGPILLFPQKSDSPNVIVFDTGELNVENFFKDYPNEIIENILVKLNDITVLRGIMTLTSNLEMQETMIEPLSLHLDVKRFIPHPKSVQKLLSWDIDGVMDTIQITLGQRDLSTILAVYVDNIGEGKLIDLIPDTIKSPTGHAEIDDTVKTLEAFFCEPKQKDISVKFSIDGIKLLLFFDSGELLSSPIRDLNHGLCKFEICEIATSLVIYTDHSLDGKLSVDCILIEELGPDVNIYDKGILHSPVDDNKNNNCNITVNKPPIIDITFHQNKTGDKSIDIIVGRLSLCLSVPFCEKIALFILECLPKENIDLGIINHGYISDAVGDGLESKIISPSIAIALRVNKPEFIFIVETTSNKKRYFITKAEILSDYSRHNNRLNLALSLSGFHTLFYDLGINSSTPYVVLKRCDVEFSKCFTEEKGEKITATVSSLCIQLCSRVVHSINDILNDIIEHFKVPEVLDAKETKKIGGKSSEAEDLWESKKLNEYVPRPEDQYSESRIYAKDKVHEILLIPKTEIVVVLELEEIPVIIVKCTLEVTVSDWSSLLNSTSELTIQANYYNESSQTWEPVIDPVVVNENEYVPWDILIKVFQDKSLPILNTTDNKPRKDSKIRKTSPSPSSSEDEESKEDMVYLEPPKMFHNLNNRGIKTSLSTFLDESDSENEDGAMEKLASAISDLFTGDWNESEESDYDHSSDAEDESEDNLDPKVQNETNTELSKSFKKSTYFLVDAKEILNVTITPAFLKIVNEILTVYSSKTLSIMTNTKSINLINDIGPKTTVELYESKGSEDVENTILIHSKTYENEDSCPNSPSKMIYMIPEFNEEANEDRDSLADELTKLDLDLSYDYDITDSLQFPLITTSSLYEKIHKHYIRIHVPGFLPQQTNCPKKTWQRLMRMQSNSHNQAYYLIAKHNIGKHGRTVVVSSPLQIRNETCFALSVLYQPSVLQQLNLEPVGDVTNPFETTMRIAVLEPHEHYNVPLYIAYHCKLFIQPAYAEGHYMSDEGLWWKDLATELDIPHHITCKPKNSSNLEVFALKVLLKRNIDIKNSRSYSIPNYVIHLLPPLTLQNFLPYTLEVQNIDLKQHMKVEPGEKSSVYSINLAKDQKFLIKVSYSGLVWSGTLNLTTDLDEKIIVLSTDTKINGASKQLPINVKAERENNYNIFFFASYWVVNKTELPLQFKATSSTTIFESSSEDVLLFTFKRHVKQSITLRVYESSWSNDFGLDCAGTTGLVVCKDHERKKRYSFLLSIRMSQMCPQYTRIITFLPSFVVINNTKKFLRFMEHNEKTDLWIDLPPHQYKIFWPETSSMEMYVKYRDSKLTSQAFFISITHHTVLRMDKGTAICVDVTGGTAEPFHITFNEYKPGDAPVLVKNMCADLFLKIQQQGQSPVTLLNPYSSLLYTWDDPIRPRQLVWNIYNNKGSGFFIDIFKDGFGEERINFHSVPPGSLNANKASIESSSSEDSDTTDSVKTTLNKKVRRDKIVIYWICYSEGLQKTLLFSQEQRIVNLIMKAKFTKLCDIECLFSLSGIGLSIFTNQNSKKEHAYVSLSDAPAIWEVNVGHKWKTLTLELASWIEDKYKLHYKKCQLKDYIHIDFEKMFMLKPFFAELRRSYSPAVYVLYRKSRDHQYLSLRVQSLQIDNKQTQTNDSVVLNPLPMVNIKVTTPFIEFVAFKNYDKDCDVYKHVHLNIEECHLHLESDLIVQLAVMLTDSLKLTEDLISSYRSEMALIHTPLTVISKEKLICNTRIENLHLSQVGIQLNISSKNQPHSRNVKLFLVDLLNYIFPFNGSPYMPAEGVRHRVTPLELIDMKANLSEVLFEVWQHVRSQFLQQYYSQVLGLQVLVNTFSVQTFPNNENIPNECEKMANLLLSGCRCLLGHLNMSPAALEQCIVDIFTNQSIENIQRIRRHGSYHKTSAIPKSITVSSKNFNTGVTMALDQIIAKNNHNGMHYDGEVFFRGTGKALYSLVTRHPDDKSDNVQIAIEALRRASMLGEPVQIHQRLTRYCNNHLGLRPFSIYESMGHHLLETVANGRFNEDTYWAHTALDKIGKSIVIVSLEHLIRVNKCRLWGPWELEWCLDLDDIISTPQIATTELVLNVRQEENKFVNPAGKLSICGDKEVLTWLKEKIEQAIVVSMEDKSWAVNE</sequence>
<feature type="region of interest" description="Disordered" evidence="2">
    <location>
        <begin position="1552"/>
        <end position="1582"/>
    </location>
</feature>
<evidence type="ECO:0000256" key="1">
    <source>
        <dbReference type="ARBA" id="ARBA00006545"/>
    </source>
</evidence>
<dbReference type="OrthoDB" id="428159at2759"/>
<evidence type="ECO:0000256" key="2">
    <source>
        <dbReference type="SAM" id="MobiDB-lite"/>
    </source>
</evidence>
<feature type="region of interest" description="Disordered" evidence="2">
    <location>
        <begin position="1468"/>
        <end position="1497"/>
    </location>
</feature>
<evidence type="ECO:0000259" key="4">
    <source>
        <dbReference type="Pfam" id="PF25036"/>
    </source>
</evidence>
<dbReference type="PANTHER" id="PTHR16166:SF93">
    <property type="entry name" value="INTERMEMBRANE LIPID TRANSFER PROTEIN VPS13"/>
    <property type="match status" value="1"/>
</dbReference>
<dbReference type="GO" id="GO:0045053">
    <property type="term" value="P:protein retention in Golgi apparatus"/>
    <property type="evidence" value="ECO:0007669"/>
    <property type="project" value="TreeGrafter"/>
</dbReference>